<dbReference type="AlphaFoldDB" id="A0AAV6KKU4"/>
<keyword evidence="3" id="KW-1185">Reference proteome</keyword>
<dbReference type="Proteomes" id="UP000823749">
    <property type="component" value="Chromosome 4"/>
</dbReference>
<evidence type="ECO:0000256" key="1">
    <source>
        <dbReference type="SAM" id="MobiDB-lite"/>
    </source>
</evidence>
<feature type="compositionally biased region" description="Basic and acidic residues" evidence="1">
    <location>
        <begin position="37"/>
        <end position="46"/>
    </location>
</feature>
<feature type="region of interest" description="Disordered" evidence="1">
    <location>
        <begin position="260"/>
        <end position="303"/>
    </location>
</feature>
<feature type="region of interest" description="Disordered" evidence="1">
    <location>
        <begin position="143"/>
        <end position="214"/>
    </location>
</feature>
<feature type="region of interest" description="Disordered" evidence="1">
    <location>
        <begin position="29"/>
        <end position="79"/>
    </location>
</feature>
<organism evidence="2 3">
    <name type="scientific">Rhododendron griersonianum</name>
    <dbReference type="NCBI Taxonomy" id="479676"/>
    <lineage>
        <taxon>Eukaryota</taxon>
        <taxon>Viridiplantae</taxon>
        <taxon>Streptophyta</taxon>
        <taxon>Embryophyta</taxon>
        <taxon>Tracheophyta</taxon>
        <taxon>Spermatophyta</taxon>
        <taxon>Magnoliopsida</taxon>
        <taxon>eudicotyledons</taxon>
        <taxon>Gunneridae</taxon>
        <taxon>Pentapetalae</taxon>
        <taxon>asterids</taxon>
        <taxon>Ericales</taxon>
        <taxon>Ericaceae</taxon>
        <taxon>Ericoideae</taxon>
        <taxon>Rhodoreae</taxon>
        <taxon>Rhododendron</taxon>
    </lineage>
</organism>
<reference evidence="2" key="1">
    <citation type="submission" date="2020-08" db="EMBL/GenBank/DDBJ databases">
        <title>Plant Genome Project.</title>
        <authorList>
            <person name="Zhang R.-G."/>
        </authorList>
    </citation>
    <scope>NUCLEOTIDE SEQUENCE</scope>
    <source>
        <strain evidence="2">WSP0</strain>
        <tissue evidence="2">Leaf</tissue>
    </source>
</reference>
<comment type="caution">
    <text evidence="2">The sequence shown here is derived from an EMBL/GenBank/DDBJ whole genome shotgun (WGS) entry which is preliminary data.</text>
</comment>
<feature type="compositionally biased region" description="Polar residues" evidence="1">
    <location>
        <begin position="263"/>
        <end position="298"/>
    </location>
</feature>
<gene>
    <name evidence="2" type="ORF">RHGRI_010829</name>
</gene>
<feature type="compositionally biased region" description="Low complexity" evidence="1">
    <location>
        <begin position="48"/>
        <end position="63"/>
    </location>
</feature>
<feature type="compositionally biased region" description="Low complexity" evidence="1">
    <location>
        <begin position="163"/>
        <end position="179"/>
    </location>
</feature>
<accession>A0AAV6KKU4</accession>
<dbReference type="EMBL" id="JACTNZ010000004">
    <property type="protein sequence ID" value="KAG5552849.1"/>
    <property type="molecule type" value="Genomic_DNA"/>
</dbReference>
<feature type="compositionally biased region" description="Low complexity" evidence="1">
    <location>
        <begin position="201"/>
        <end position="214"/>
    </location>
</feature>
<proteinExistence type="predicted"/>
<sequence>MSISSSPCSWATPPWFLGAASNEGKMIMVPGGIMPGRRHDGTERGGRPSPAKSSSAATESSAENQRSKSRGVNSNLNGDGNLTLSVPNCNSPDFAHEEMLTEVYLAERSTEFAPASVANSNGNKLDPFMQEVLRRMARPISSYTAIPNPAQTKSPQKSPPTPISTKSPSGPLSKPSLPSNQSLAQIPIPVNGPSLTSPKFNLSPSSTITPPLPNTSNLNYTSSYIPSLAPPSASLTLIPSSKPANPATVNASPLVEVPILADTESTLKPSKRSSTPRGRQRSTGNPKVSRNLNPQPSSLLKPPINCLGKRRLVETDLIPNVLEQSNNPVPAHSKKALANKLPCSDLQLLYICSCSARGAQP</sequence>
<name>A0AAV6KKU4_9ERIC</name>
<evidence type="ECO:0000313" key="3">
    <source>
        <dbReference type="Proteomes" id="UP000823749"/>
    </source>
</evidence>
<evidence type="ECO:0000313" key="2">
    <source>
        <dbReference type="EMBL" id="KAG5552849.1"/>
    </source>
</evidence>
<protein>
    <submittedName>
        <fullName evidence="2">Uncharacterized protein</fullName>
    </submittedName>
</protein>
<feature type="compositionally biased region" description="Polar residues" evidence="1">
    <location>
        <begin position="70"/>
        <end position="79"/>
    </location>
</feature>